<feature type="compositionally biased region" description="Polar residues" evidence="1">
    <location>
        <begin position="91"/>
        <end position="100"/>
    </location>
</feature>
<proteinExistence type="predicted"/>
<reference evidence="2" key="2">
    <citation type="journal article" date="2024" name="Plant">
        <title>Genomic evolution and insights into agronomic trait innovations of Sesamum species.</title>
        <authorList>
            <person name="Miao H."/>
            <person name="Wang L."/>
            <person name="Qu L."/>
            <person name="Liu H."/>
            <person name="Sun Y."/>
            <person name="Le M."/>
            <person name="Wang Q."/>
            <person name="Wei S."/>
            <person name="Zheng Y."/>
            <person name="Lin W."/>
            <person name="Duan Y."/>
            <person name="Cao H."/>
            <person name="Xiong S."/>
            <person name="Wang X."/>
            <person name="Wei L."/>
            <person name="Li C."/>
            <person name="Ma Q."/>
            <person name="Ju M."/>
            <person name="Zhao R."/>
            <person name="Li G."/>
            <person name="Mu C."/>
            <person name="Tian Q."/>
            <person name="Mei H."/>
            <person name="Zhang T."/>
            <person name="Gao T."/>
            <person name="Zhang H."/>
        </authorList>
    </citation>
    <scope>NUCLEOTIDE SEQUENCE</scope>
    <source>
        <strain evidence="2">G01</strain>
    </source>
</reference>
<organism evidence="2">
    <name type="scientific">Sesamum angustifolium</name>
    <dbReference type="NCBI Taxonomy" id="2727405"/>
    <lineage>
        <taxon>Eukaryota</taxon>
        <taxon>Viridiplantae</taxon>
        <taxon>Streptophyta</taxon>
        <taxon>Embryophyta</taxon>
        <taxon>Tracheophyta</taxon>
        <taxon>Spermatophyta</taxon>
        <taxon>Magnoliopsida</taxon>
        <taxon>eudicotyledons</taxon>
        <taxon>Gunneridae</taxon>
        <taxon>Pentapetalae</taxon>
        <taxon>asterids</taxon>
        <taxon>lamiids</taxon>
        <taxon>Lamiales</taxon>
        <taxon>Pedaliaceae</taxon>
        <taxon>Sesamum</taxon>
    </lineage>
</organism>
<gene>
    <name evidence="2" type="ORF">Sangu_3206900</name>
</gene>
<evidence type="ECO:0000256" key="1">
    <source>
        <dbReference type="SAM" id="MobiDB-lite"/>
    </source>
</evidence>
<name>A0AAW2JKS5_9LAMI</name>
<protein>
    <submittedName>
        <fullName evidence="2">Uncharacterized protein</fullName>
    </submittedName>
</protein>
<reference evidence="2" key="1">
    <citation type="submission" date="2020-06" db="EMBL/GenBank/DDBJ databases">
        <authorList>
            <person name="Li T."/>
            <person name="Hu X."/>
            <person name="Zhang T."/>
            <person name="Song X."/>
            <person name="Zhang H."/>
            <person name="Dai N."/>
            <person name="Sheng W."/>
            <person name="Hou X."/>
            <person name="Wei L."/>
        </authorList>
    </citation>
    <scope>NUCLEOTIDE SEQUENCE</scope>
    <source>
        <strain evidence="2">G01</strain>
        <tissue evidence="2">Leaf</tissue>
    </source>
</reference>
<evidence type="ECO:0000313" key="2">
    <source>
        <dbReference type="EMBL" id="KAL0294988.1"/>
    </source>
</evidence>
<comment type="caution">
    <text evidence="2">The sequence shown here is derived from an EMBL/GenBank/DDBJ whole genome shotgun (WGS) entry which is preliminary data.</text>
</comment>
<accession>A0AAW2JKS5</accession>
<sequence length="100" mass="10835">MNIYVHGKLFEYSCMTKAPEVVRSNDEVAVHGGNMVGGVSEIMKLEMKEDGVEKFDGPLEFMRAGRTKDRKIGGIGSSDKEEDGEGDVQGNPPTTAPNNC</sequence>
<dbReference type="EMBL" id="JACGWK010000769">
    <property type="protein sequence ID" value="KAL0294988.1"/>
    <property type="molecule type" value="Genomic_DNA"/>
</dbReference>
<feature type="region of interest" description="Disordered" evidence="1">
    <location>
        <begin position="66"/>
        <end position="100"/>
    </location>
</feature>
<dbReference type="AlphaFoldDB" id="A0AAW2JKS5"/>